<evidence type="ECO:0000313" key="12">
    <source>
        <dbReference type="EMBL" id="KAJ8032921.1"/>
    </source>
</evidence>
<dbReference type="EMBL" id="JAIZAY010000011">
    <property type="protein sequence ID" value="KAJ8032921.1"/>
    <property type="molecule type" value="Genomic_DNA"/>
</dbReference>
<dbReference type="OrthoDB" id="10044919at2759"/>
<keyword evidence="5 9" id="KW-0297">G-protein coupled receptor</keyword>
<keyword evidence="4 10" id="KW-1133">Transmembrane helix</keyword>
<evidence type="ECO:0000256" key="3">
    <source>
        <dbReference type="ARBA" id="ARBA00022692"/>
    </source>
</evidence>
<dbReference type="PROSITE" id="PS00237">
    <property type="entry name" value="G_PROTEIN_RECEP_F1_1"/>
    <property type="match status" value="1"/>
</dbReference>
<keyword evidence="7 9" id="KW-0675">Receptor</keyword>
<evidence type="ECO:0000259" key="11">
    <source>
        <dbReference type="PROSITE" id="PS50262"/>
    </source>
</evidence>
<comment type="subcellular location">
    <subcellularLocation>
        <location evidence="1">Cell membrane</location>
        <topology evidence="1">Multi-pass membrane protein</topology>
    </subcellularLocation>
</comment>
<reference evidence="12" key="1">
    <citation type="submission" date="2021-10" db="EMBL/GenBank/DDBJ databases">
        <title>Tropical sea cucumber genome reveals ecological adaptation and Cuvierian tubules defense mechanism.</title>
        <authorList>
            <person name="Chen T."/>
        </authorList>
    </citation>
    <scope>NUCLEOTIDE SEQUENCE</scope>
    <source>
        <strain evidence="12">Nanhai2018</strain>
        <tissue evidence="12">Muscle</tissue>
    </source>
</reference>
<evidence type="ECO:0000256" key="6">
    <source>
        <dbReference type="ARBA" id="ARBA00023136"/>
    </source>
</evidence>
<dbReference type="PRINTS" id="PR00237">
    <property type="entry name" value="GPCRRHODOPSN"/>
</dbReference>
<comment type="caution">
    <text evidence="12">The sequence shown here is derived from an EMBL/GenBank/DDBJ whole genome shotgun (WGS) entry which is preliminary data.</text>
</comment>
<evidence type="ECO:0000256" key="5">
    <source>
        <dbReference type="ARBA" id="ARBA00023040"/>
    </source>
</evidence>
<dbReference type="Proteomes" id="UP001152320">
    <property type="component" value="Chromosome 11"/>
</dbReference>
<dbReference type="PROSITE" id="PS50262">
    <property type="entry name" value="G_PROTEIN_RECEP_F1_2"/>
    <property type="match status" value="1"/>
</dbReference>
<feature type="transmembrane region" description="Helical" evidence="10">
    <location>
        <begin position="103"/>
        <end position="127"/>
    </location>
</feature>
<dbReference type="Pfam" id="PF00001">
    <property type="entry name" value="7tm_1"/>
    <property type="match status" value="1"/>
</dbReference>
<feature type="transmembrane region" description="Helical" evidence="10">
    <location>
        <begin position="139"/>
        <end position="163"/>
    </location>
</feature>
<dbReference type="AlphaFoldDB" id="A0A9Q1BU81"/>
<evidence type="ECO:0000256" key="4">
    <source>
        <dbReference type="ARBA" id="ARBA00022989"/>
    </source>
</evidence>
<feature type="transmembrane region" description="Helical" evidence="10">
    <location>
        <begin position="274"/>
        <end position="290"/>
    </location>
</feature>
<evidence type="ECO:0000256" key="7">
    <source>
        <dbReference type="ARBA" id="ARBA00023170"/>
    </source>
</evidence>
<dbReference type="PANTHER" id="PTHR24228">
    <property type="entry name" value="B2 BRADYKININ RECEPTOR/ANGIOTENSIN II RECEPTOR"/>
    <property type="match status" value="1"/>
</dbReference>
<dbReference type="GO" id="GO:0005886">
    <property type="term" value="C:plasma membrane"/>
    <property type="evidence" value="ECO:0007669"/>
    <property type="project" value="UniProtKB-SubCell"/>
</dbReference>
<dbReference type="SMART" id="SM01381">
    <property type="entry name" value="7TM_GPCR_Srsx"/>
    <property type="match status" value="1"/>
</dbReference>
<feature type="transmembrane region" description="Helical" evidence="10">
    <location>
        <begin position="192"/>
        <end position="214"/>
    </location>
</feature>
<evidence type="ECO:0000256" key="8">
    <source>
        <dbReference type="ARBA" id="ARBA00023224"/>
    </source>
</evidence>
<accession>A0A9Q1BU81</accession>
<dbReference type="CDD" id="cd00637">
    <property type="entry name" value="7tm_classA_rhodopsin-like"/>
    <property type="match status" value="1"/>
</dbReference>
<gene>
    <name evidence="12" type="ORF">HOLleu_23012</name>
</gene>
<evidence type="ECO:0000256" key="10">
    <source>
        <dbReference type="SAM" id="Phobius"/>
    </source>
</evidence>
<keyword evidence="8 9" id="KW-0807">Transducer</keyword>
<organism evidence="12 13">
    <name type="scientific">Holothuria leucospilota</name>
    <name type="common">Black long sea cucumber</name>
    <name type="synonym">Mertensiothuria leucospilota</name>
    <dbReference type="NCBI Taxonomy" id="206669"/>
    <lineage>
        <taxon>Eukaryota</taxon>
        <taxon>Metazoa</taxon>
        <taxon>Echinodermata</taxon>
        <taxon>Eleutherozoa</taxon>
        <taxon>Echinozoa</taxon>
        <taxon>Holothuroidea</taxon>
        <taxon>Aspidochirotacea</taxon>
        <taxon>Aspidochirotida</taxon>
        <taxon>Holothuriidae</taxon>
        <taxon>Holothuria</taxon>
    </lineage>
</organism>
<feature type="transmembrane region" description="Helical" evidence="10">
    <location>
        <begin position="60"/>
        <end position="83"/>
    </location>
</feature>
<dbReference type="GO" id="GO:0004930">
    <property type="term" value="F:G protein-coupled receptor activity"/>
    <property type="evidence" value="ECO:0007669"/>
    <property type="project" value="UniProtKB-KW"/>
</dbReference>
<protein>
    <submittedName>
        <fullName evidence="12">Rhodopsin, GQ-coupled</fullName>
    </submittedName>
</protein>
<dbReference type="PANTHER" id="PTHR24228:SF72">
    <property type="entry name" value="G-PROTEIN COUPLED RECEPTORS FAMILY 1 PROFILE DOMAIN-CONTAINING PROTEIN"/>
    <property type="match status" value="1"/>
</dbReference>
<feature type="domain" description="G-protein coupled receptors family 1 profile" evidence="11">
    <location>
        <begin position="39"/>
        <end position="319"/>
    </location>
</feature>
<proteinExistence type="inferred from homology"/>
<keyword evidence="3 9" id="KW-0812">Transmembrane</keyword>
<evidence type="ECO:0000256" key="9">
    <source>
        <dbReference type="RuleBase" id="RU000688"/>
    </source>
</evidence>
<keyword evidence="6 10" id="KW-0472">Membrane</keyword>
<dbReference type="SUPFAM" id="SSF81321">
    <property type="entry name" value="Family A G protein-coupled receptor-like"/>
    <property type="match status" value="1"/>
</dbReference>
<dbReference type="InterPro" id="IPR017452">
    <property type="entry name" value="GPCR_Rhodpsn_7TM"/>
</dbReference>
<comment type="similarity">
    <text evidence="9">Belongs to the G-protein coupled receptor 1 family.</text>
</comment>
<name>A0A9Q1BU81_HOLLE</name>
<keyword evidence="2" id="KW-1003">Cell membrane</keyword>
<evidence type="ECO:0000313" key="13">
    <source>
        <dbReference type="Proteomes" id="UP001152320"/>
    </source>
</evidence>
<evidence type="ECO:0000256" key="2">
    <source>
        <dbReference type="ARBA" id="ARBA00022475"/>
    </source>
</evidence>
<feature type="transmembrane region" description="Helical" evidence="10">
    <location>
        <begin position="302"/>
        <end position="322"/>
    </location>
</feature>
<evidence type="ECO:0000256" key="1">
    <source>
        <dbReference type="ARBA" id="ARBA00004651"/>
    </source>
</evidence>
<feature type="transmembrane region" description="Helical" evidence="10">
    <location>
        <begin position="22"/>
        <end position="48"/>
    </location>
</feature>
<dbReference type="InterPro" id="IPR000276">
    <property type="entry name" value="GPCR_Rhodpsn"/>
</dbReference>
<sequence length="338" mass="38717">METEISYYNVTEEPVFFTTTDYAILGTGFTIISVAGTLGNLLVIIVVAVSKELQNSTNVFIVNLATADFLFSILMPLHIYSIFGEYQPFFDTMCFICLGGKHSTFGVSVWTLASIALNRYVLILSPMKYYKIIFQKKVVAVWIILLWLYPISMAIIPPVVFGIGQHTFDHTLHLCRSPTTLETTETYDTVQIYAVFSLPLIIIFICYIGIYIRVFKHNRMMKKHSLRNHSGSVTNRTCLHLMLSFSSSSNDLKSSTRRSKDEAYIRQIKITKNMFIIFCAYVICYSPHLLCDQIYGECPLDSYGRLIISFNSVVNPIIYGINHPQFRKAYIKLFKCKY</sequence>
<keyword evidence="13" id="KW-1185">Reference proteome</keyword>
<dbReference type="Gene3D" id="1.20.1070.10">
    <property type="entry name" value="Rhodopsin 7-helix transmembrane proteins"/>
    <property type="match status" value="1"/>
</dbReference>